<dbReference type="AlphaFoldDB" id="A0A4R6R950"/>
<dbReference type="PROSITE" id="PS50222">
    <property type="entry name" value="EF_HAND_2"/>
    <property type="match status" value="1"/>
</dbReference>
<dbReference type="InterPro" id="IPR011992">
    <property type="entry name" value="EF-hand-dom_pair"/>
</dbReference>
<feature type="domain" description="EF-hand" evidence="3">
    <location>
        <begin position="111"/>
        <end position="146"/>
    </location>
</feature>
<dbReference type="OrthoDB" id="7474785at2"/>
<name>A0A4R6R950_9HYPH</name>
<gene>
    <name evidence="4" type="ORF">EDD54_3768</name>
</gene>
<feature type="region of interest" description="Disordered" evidence="1">
    <location>
        <begin position="142"/>
        <end position="212"/>
    </location>
</feature>
<proteinExistence type="predicted"/>
<feature type="compositionally biased region" description="Pro residues" evidence="1">
    <location>
        <begin position="179"/>
        <end position="188"/>
    </location>
</feature>
<dbReference type="EMBL" id="SNXY01000010">
    <property type="protein sequence ID" value="TDP82499.1"/>
    <property type="molecule type" value="Genomic_DNA"/>
</dbReference>
<keyword evidence="2" id="KW-0732">Signal</keyword>
<feature type="signal peptide" evidence="2">
    <location>
        <begin position="1"/>
        <end position="26"/>
    </location>
</feature>
<dbReference type="InterPro" id="IPR018247">
    <property type="entry name" value="EF_Hand_1_Ca_BS"/>
</dbReference>
<evidence type="ECO:0000313" key="5">
    <source>
        <dbReference type="Proteomes" id="UP000294547"/>
    </source>
</evidence>
<sequence length="212" mass="21966">MRKTTLAIVGAAIVATGSLAAVGAYAADGWGWRHGHGRHAMFGEGGPGPMGGPMGGPALGLIGGPEGLKALDTDKDGKLTKAEIEAGLAQRFPGVDAGLTIQQFEPLYWKLHHERMVRAFQFLDRDGDGKVTSAELQAVTDGVFERMDRNGDGALSKEDRPERGPGRHGRHGDWNGPGPHGPNGPGPNAPQGAGPDVDGPDGDEVPVPPPAQ</sequence>
<dbReference type="InterPro" id="IPR002048">
    <property type="entry name" value="EF_hand_dom"/>
</dbReference>
<dbReference type="SUPFAM" id="SSF47473">
    <property type="entry name" value="EF-hand"/>
    <property type="match status" value="1"/>
</dbReference>
<dbReference type="Gene3D" id="1.10.238.10">
    <property type="entry name" value="EF-hand"/>
    <property type="match status" value="1"/>
</dbReference>
<dbReference type="Proteomes" id="UP000294547">
    <property type="component" value="Unassembled WGS sequence"/>
</dbReference>
<protein>
    <submittedName>
        <fullName evidence="4">Ca2+-binding EF-hand superfamily protein</fullName>
    </submittedName>
</protein>
<dbReference type="PROSITE" id="PS00018">
    <property type="entry name" value="EF_HAND_1"/>
    <property type="match status" value="2"/>
</dbReference>
<evidence type="ECO:0000259" key="3">
    <source>
        <dbReference type="PROSITE" id="PS50222"/>
    </source>
</evidence>
<reference evidence="4 5" key="1">
    <citation type="submission" date="2019-03" db="EMBL/GenBank/DDBJ databases">
        <title>Genomic Encyclopedia of Type Strains, Phase IV (KMG-IV): sequencing the most valuable type-strain genomes for metagenomic binning, comparative biology and taxonomic classification.</title>
        <authorList>
            <person name="Goeker M."/>
        </authorList>
    </citation>
    <scope>NUCLEOTIDE SEQUENCE [LARGE SCALE GENOMIC DNA]</scope>
    <source>
        <strain evidence="4 5">DSM 102969</strain>
    </source>
</reference>
<evidence type="ECO:0000256" key="1">
    <source>
        <dbReference type="SAM" id="MobiDB-lite"/>
    </source>
</evidence>
<evidence type="ECO:0000256" key="2">
    <source>
        <dbReference type="SAM" id="SignalP"/>
    </source>
</evidence>
<dbReference type="RefSeq" id="WP_126539232.1">
    <property type="nucleotide sequence ID" value="NZ_BSPM01000007.1"/>
</dbReference>
<accession>A0A4R6R950</accession>
<comment type="caution">
    <text evidence="4">The sequence shown here is derived from an EMBL/GenBank/DDBJ whole genome shotgun (WGS) entry which is preliminary data.</text>
</comment>
<dbReference type="CDD" id="cd00051">
    <property type="entry name" value="EFh"/>
    <property type="match status" value="1"/>
</dbReference>
<keyword evidence="5" id="KW-1185">Reference proteome</keyword>
<dbReference type="Pfam" id="PF13202">
    <property type="entry name" value="EF-hand_5"/>
    <property type="match status" value="3"/>
</dbReference>
<evidence type="ECO:0000313" key="4">
    <source>
        <dbReference type="EMBL" id="TDP82499.1"/>
    </source>
</evidence>
<dbReference type="GO" id="GO:0005509">
    <property type="term" value="F:calcium ion binding"/>
    <property type="evidence" value="ECO:0007669"/>
    <property type="project" value="InterPro"/>
</dbReference>
<feature type="chain" id="PRO_5020267869" evidence="2">
    <location>
        <begin position="27"/>
        <end position="212"/>
    </location>
</feature>
<organism evidence="4 5">
    <name type="scientific">Oharaeibacter diazotrophicus</name>
    <dbReference type="NCBI Taxonomy" id="1920512"/>
    <lineage>
        <taxon>Bacteria</taxon>
        <taxon>Pseudomonadati</taxon>
        <taxon>Pseudomonadota</taxon>
        <taxon>Alphaproteobacteria</taxon>
        <taxon>Hyphomicrobiales</taxon>
        <taxon>Pleomorphomonadaceae</taxon>
        <taxon>Oharaeibacter</taxon>
    </lineage>
</organism>
<feature type="compositionally biased region" description="Basic and acidic residues" evidence="1">
    <location>
        <begin position="143"/>
        <end position="165"/>
    </location>
</feature>